<dbReference type="GO" id="GO:0000463">
    <property type="term" value="P:maturation of LSU-rRNA from tricistronic rRNA transcript (SSU-rRNA, 5.8S rRNA, LSU-rRNA)"/>
    <property type="evidence" value="ECO:0007669"/>
    <property type="project" value="TreeGrafter"/>
</dbReference>
<dbReference type="InterPro" id="IPR007529">
    <property type="entry name" value="Znf_HIT"/>
</dbReference>
<evidence type="ECO:0000259" key="6">
    <source>
        <dbReference type="PROSITE" id="PS51083"/>
    </source>
</evidence>
<keyword evidence="9" id="KW-1185">Reference proteome</keyword>
<dbReference type="VEuPathDB" id="FungiDB:I303_05569"/>
<dbReference type="Gene3D" id="3.30.60.190">
    <property type="match status" value="1"/>
</dbReference>
<dbReference type="OrthoDB" id="18412at2759"/>
<feature type="compositionally biased region" description="Basic and acidic residues" evidence="5">
    <location>
        <begin position="93"/>
        <end position="110"/>
    </location>
</feature>
<dbReference type="InterPro" id="IPR051639">
    <property type="entry name" value="BCD1"/>
</dbReference>
<dbReference type="GO" id="GO:0005634">
    <property type="term" value="C:nucleus"/>
    <property type="evidence" value="ECO:0007669"/>
    <property type="project" value="TreeGrafter"/>
</dbReference>
<dbReference type="InterPro" id="IPR013087">
    <property type="entry name" value="Znf_C2H2_type"/>
</dbReference>
<dbReference type="GO" id="GO:0008270">
    <property type="term" value="F:zinc ion binding"/>
    <property type="evidence" value="ECO:0007669"/>
    <property type="project" value="UniProtKB-UniRule"/>
</dbReference>
<dbReference type="PANTHER" id="PTHR13483">
    <property type="entry name" value="BOX C_D SNORNA PROTEIN 1-RELATED"/>
    <property type="match status" value="1"/>
</dbReference>
<dbReference type="AlphaFoldDB" id="A0A1A6A3S6"/>
<name>A0A1A6A3S6_9TREE</name>
<dbReference type="STRING" id="1296121.A0A1A6A3S6"/>
<dbReference type="GO" id="GO:0048254">
    <property type="term" value="P:snoRNA localization"/>
    <property type="evidence" value="ECO:0007669"/>
    <property type="project" value="TreeGrafter"/>
</dbReference>
<feature type="compositionally biased region" description="Polar residues" evidence="5">
    <location>
        <begin position="244"/>
        <end position="261"/>
    </location>
</feature>
<evidence type="ECO:0000256" key="2">
    <source>
        <dbReference type="ARBA" id="ARBA00022771"/>
    </source>
</evidence>
<keyword evidence="3" id="KW-0862">Zinc</keyword>
<evidence type="ECO:0000256" key="1">
    <source>
        <dbReference type="ARBA" id="ARBA00022723"/>
    </source>
</evidence>
<feature type="domain" description="HIT-type" evidence="6">
    <location>
        <begin position="18"/>
        <end position="52"/>
    </location>
</feature>
<dbReference type="RefSeq" id="XP_018262552.1">
    <property type="nucleotide sequence ID" value="XM_018408861.1"/>
</dbReference>
<dbReference type="GO" id="GO:0070761">
    <property type="term" value="C:pre-snoRNP complex"/>
    <property type="evidence" value="ECO:0007669"/>
    <property type="project" value="TreeGrafter"/>
</dbReference>
<keyword evidence="1" id="KW-0479">Metal-binding</keyword>
<dbReference type="EMBL" id="CP144535">
    <property type="protein sequence ID" value="WWC62390.1"/>
    <property type="molecule type" value="Genomic_DNA"/>
</dbReference>
<dbReference type="PROSITE" id="PS00028">
    <property type="entry name" value="ZINC_FINGER_C2H2_1"/>
    <property type="match status" value="1"/>
</dbReference>
<proteinExistence type="predicted"/>
<dbReference type="SUPFAM" id="SSF144232">
    <property type="entry name" value="HIT/MYND zinc finger-like"/>
    <property type="match status" value="1"/>
</dbReference>
<reference evidence="8" key="3">
    <citation type="submission" date="2024-02" db="EMBL/GenBank/DDBJ databases">
        <title>Comparative genomics of Cryptococcus and Kwoniella reveals pathogenesis evolution and contrasting modes of karyotype evolution via chromosome fusion or intercentromeric recombination.</title>
        <authorList>
            <person name="Coelho M.A."/>
            <person name="David-Palma M."/>
            <person name="Shea T."/>
            <person name="Bowers K."/>
            <person name="McGinley-Smith S."/>
            <person name="Mohammad A.W."/>
            <person name="Gnirke A."/>
            <person name="Yurkov A.M."/>
            <person name="Nowrousian M."/>
            <person name="Sun S."/>
            <person name="Cuomo C.A."/>
            <person name="Heitman J."/>
        </authorList>
    </citation>
    <scope>NUCLEOTIDE SEQUENCE</scope>
    <source>
        <strain evidence="8">CBS 10117</strain>
    </source>
</reference>
<dbReference type="Proteomes" id="UP000078595">
    <property type="component" value="Chromosome 6"/>
</dbReference>
<accession>A0A1A6A3S6</accession>
<dbReference type="EMBL" id="KI894032">
    <property type="protein sequence ID" value="OBR84710.1"/>
    <property type="molecule type" value="Genomic_DNA"/>
</dbReference>
<evidence type="ECO:0000256" key="3">
    <source>
        <dbReference type="ARBA" id="ARBA00022833"/>
    </source>
</evidence>
<protein>
    <recommendedName>
        <fullName evidence="6">HIT-type domain-containing protein</fullName>
    </recommendedName>
</protein>
<dbReference type="PROSITE" id="PS51083">
    <property type="entry name" value="ZF_HIT"/>
    <property type="match status" value="1"/>
</dbReference>
<feature type="region of interest" description="Disordered" evidence="5">
    <location>
        <begin position="227"/>
        <end position="295"/>
    </location>
</feature>
<reference evidence="7" key="1">
    <citation type="submission" date="2013-07" db="EMBL/GenBank/DDBJ databases">
        <title>The Genome Sequence of Cryptococcus dejecticola CBS10117.</title>
        <authorList>
            <consortium name="The Broad Institute Genome Sequencing Platform"/>
            <person name="Cuomo C."/>
            <person name="Litvintseva A."/>
            <person name="Chen Y."/>
            <person name="Heitman J."/>
            <person name="Sun S."/>
            <person name="Springer D."/>
            <person name="Dromer F."/>
            <person name="Young S.K."/>
            <person name="Zeng Q."/>
            <person name="Gargeya S."/>
            <person name="Fitzgerald M."/>
            <person name="Abouelleil A."/>
            <person name="Alvarado L."/>
            <person name="Berlin A.M."/>
            <person name="Chapman S.B."/>
            <person name="Dewar J."/>
            <person name="Goldberg J."/>
            <person name="Griggs A."/>
            <person name="Gujja S."/>
            <person name="Hansen M."/>
            <person name="Howarth C."/>
            <person name="Imamovic A."/>
            <person name="Larimer J."/>
            <person name="McCowan C."/>
            <person name="Murphy C."/>
            <person name="Pearson M."/>
            <person name="Priest M."/>
            <person name="Roberts A."/>
            <person name="Saif S."/>
            <person name="Shea T."/>
            <person name="Sykes S."/>
            <person name="Wortman J."/>
            <person name="Nusbaum C."/>
            <person name="Birren B."/>
        </authorList>
    </citation>
    <scope>NUCLEOTIDE SEQUENCE [LARGE SCALE GENOMIC DNA]</scope>
    <source>
        <strain evidence="7">CBS 10117</strain>
    </source>
</reference>
<dbReference type="KEGG" id="kdj:28969268"/>
<keyword evidence="2 4" id="KW-0863">Zinc-finger</keyword>
<dbReference type="Pfam" id="PF04438">
    <property type="entry name" value="zf-HIT"/>
    <property type="match status" value="1"/>
</dbReference>
<sequence length="341" mass="37440">MIASPSMPPRRSGQVSKCQICKDQISKYKCPACPIRYCSVACYKQHKVSHGASLSDPSSSSSTSLDYAAQTEPAPLLDDPTPETEDTSAHSIVVERSESSIRDEKREEQPLKPLTSLLWPPEPDPSIFTDPLQKEDPKPLRHEELRRIATSPDLRTLLSTPKLPLILRTIDSLPSNKRHEVISKLLGVDNTSLSNPDGITSSFLSGRDSPPPLNDLLASIAGENNYSGHHDTTDGDQGWFLYANPSSQSKTQGNRQDQSRIQMQNQGKGQEKNQGKGQNQRQNQGKGNTQNEGDKIWIGPEETQLFKLFAASICSAIDGNEDGTASNHEVAWGTGDLAWEL</sequence>
<dbReference type="GO" id="GO:0000492">
    <property type="term" value="P:box C/D snoRNP assembly"/>
    <property type="evidence" value="ECO:0007669"/>
    <property type="project" value="TreeGrafter"/>
</dbReference>
<evidence type="ECO:0000256" key="5">
    <source>
        <dbReference type="SAM" id="MobiDB-lite"/>
    </source>
</evidence>
<organism evidence="7">
    <name type="scientific">Kwoniella dejecticola CBS 10117</name>
    <dbReference type="NCBI Taxonomy" id="1296121"/>
    <lineage>
        <taxon>Eukaryota</taxon>
        <taxon>Fungi</taxon>
        <taxon>Dikarya</taxon>
        <taxon>Basidiomycota</taxon>
        <taxon>Agaricomycotina</taxon>
        <taxon>Tremellomycetes</taxon>
        <taxon>Tremellales</taxon>
        <taxon>Cryptococcaceae</taxon>
        <taxon>Kwoniella</taxon>
    </lineage>
</organism>
<dbReference type="GeneID" id="28969268"/>
<evidence type="ECO:0000256" key="4">
    <source>
        <dbReference type="PROSITE-ProRule" id="PRU00453"/>
    </source>
</evidence>
<dbReference type="CDD" id="cd23024">
    <property type="entry name" value="zf-HIT_ZNHIT2-3"/>
    <property type="match status" value="1"/>
</dbReference>
<evidence type="ECO:0000313" key="7">
    <source>
        <dbReference type="EMBL" id="OBR84710.1"/>
    </source>
</evidence>
<gene>
    <name evidence="7" type="ORF">I303_05569</name>
    <name evidence="8" type="ORF">I303_104986</name>
</gene>
<feature type="region of interest" description="Disordered" evidence="5">
    <location>
        <begin position="73"/>
        <end position="139"/>
    </location>
</feature>
<evidence type="ECO:0000313" key="9">
    <source>
        <dbReference type="Proteomes" id="UP000078595"/>
    </source>
</evidence>
<feature type="compositionally biased region" description="Low complexity" evidence="5">
    <location>
        <begin position="275"/>
        <end position="291"/>
    </location>
</feature>
<evidence type="ECO:0000313" key="8">
    <source>
        <dbReference type="EMBL" id="WWC62390.1"/>
    </source>
</evidence>
<reference evidence="8" key="2">
    <citation type="submission" date="2013-07" db="EMBL/GenBank/DDBJ databases">
        <authorList>
            <consortium name="The Broad Institute Genome Sequencing Platform"/>
            <person name="Cuomo C."/>
            <person name="Litvintseva A."/>
            <person name="Chen Y."/>
            <person name="Heitman J."/>
            <person name="Sun S."/>
            <person name="Springer D."/>
            <person name="Dromer F."/>
            <person name="Young S.K."/>
            <person name="Zeng Q."/>
            <person name="Gargeya S."/>
            <person name="Fitzgerald M."/>
            <person name="Abouelleil A."/>
            <person name="Alvarado L."/>
            <person name="Berlin A.M."/>
            <person name="Chapman S.B."/>
            <person name="Dewar J."/>
            <person name="Goldberg J."/>
            <person name="Griggs A."/>
            <person name="Gujja S."/>
            <person name="Hansen M."/>
            <person name="Howarth C."/>
            <person name="Imamovic A."/>
            <person name="Larimer J."/>
            <person name="McCowan C."/>
            <person name="Murphy C."/>
            <person name="Pearson M."/>
            <person name="Priest M."/>
            <person name="Roberts A."/>
            <person name="Saif S."/>
            <person name="Shea T."/>
            <person name="Sykes S."/>
            <person name="Wortman J."/>
            <person name="Nusbaum C."/>
            <person name="Birren B."/>
        </authorList>
    </citation>
    <scope>NUCLEOTIDE SEQUENCE</scope>
    <source>
        <strain evidence="8">CBS 10117</strain>
    </source>
</reference>